<keyword evidence="5" id="KW-0472">Membrane</keyword>
<protein>
    <recommendedName>
        <fullName evidence="10">Endoplasmic reticulum-Golgi intermediate compartment protein 2</fullName>
    </recommendedName>
</protein>
<comment type="similarity">
    <text evidence="2">Belongs to the ERGIC family.</text>
</comment>
<evidence type="ECO:0000256" key="1">
    <source>
        <dbReference type="ARBA" id="ARBA00004457"/>
    </source>
</evidence>
<dbReference type="PANTHER" id="PTHR10984:SF30">
    <property type="entry name" value="ENDOPLASMIC RETICULUM-GOLGI INTERMEDIATE COMPARTMENT PROTEIN 2"/>
    <property type="match status" value="1"/>
</dbReference>
<dbReference type="InterPro" id="IPR039542">
    <property type="entry name" value="Erv_N"/>
</dbReference>
<evidence type="ECO:0000259" key="6">
    <source>
        <dbReference type="Pfam" id="PF07970"/>
    </source>
</evidence>
<comment type="subcellular location">
    <subcellularLocation>
        <location evidence="1">Endoplasmic reticulum-Golgi intermediate compartment membrane</location>
        <topology evidence="1">Multi-pass membrane protein</topology>
    </subcellularLocation>
</comment>
<dbReference type="OrthoDB" id="5541786at2759"/>
<accession>A0A7R9G9B5</accession>
<gene>
    <name evidence="8" type="ORF">NMOB1V02_LOCUS456</name>
</gene>
<sequence length="417" mass="47009">MSNILTELCIGFVRVGEGELLRNMLRNRKKPLAKVFKELDAFTKVPEEYTETSRSGGTVSIITFAVMLWFVASEVWQFLYDSEIKFKFVPDDDVSDAKMTINLDITVATPCRFIGADVLDISKNTIPTFGSLEEEDTWFEMTRLQEEHFENMRHVNLYLRQDYHSLAEVLFKSRFQQMFGGIPKRSKNEIPNHPPDACRFHGSLSVNKIDGNLHIIQGKVLPIAHGHAHIGMMGPMNFSHRINHFSFGEPAIGIINPLDGDERIAQIDMINYQYFIKIVPTEMMGRYLGGTSTFQYSVTEQEREIDHSKGSHGMAGIFFKYELSSVKVQIFEESESLVRFCVRLCAVVGGIYATSGKFKNIPEGVLYGIVNSFLFLASKRGVPMAPGDRVDEPSYSLLGSHDLTLSTNLLEGSMNGT</sequence>
<dbReference type="Proteomes" id="UP000678499">
    <property type="component" value="Unassembled WGS sequence"/>
</dbReference>
<dbReference type="Pfam" id="PF13850">
    <property type="entry name" value="ERGIC_N"/>
    <property type="match status" value="1"/>
</dbReference>
<reference evidence="8" key="1">
    <citation type="submission" date="2020-11" db="EMBL/GenBank/DDBJ databases">
        <authorList>
            <person name="Tran Van P."/>
        </authorList>
    </citation>
    <scope>NUCLEOTIDE SEQUENCE</scope>
</reference>
<organism evidence="8">
    <name type="scientific">Notodromas monacha</name>
    <dbReference type="NCBI Taxonomy" id="399045"/>
    <lineage>
        <taxon>Eukaryota</taxon>
        <taxon>Metazoa</taxon>
        <taxon>Ecdysozoa</taxon>
        <taxon>Arthropoda</taxon>
        <taxon>Crustacea</taxon>
        <taxon>Oligostraca</taxon>
        <taxon>Ostracoda</taxon>
        <taxon>Podocopa</taxon>
        <taxon>Podocopida</taxon>
        <taxon>Cypridocopina</taxon>
        <taxon>Cypridoidea</taxon>
        <taxon>Cyprididae</taxon>
        <taxon>Notodromas</taxon>
    </lineage>
</organism>
<evidence type="ECO:0000256" key="3">
    <source>
        <dbReference type="ARBA" id="ARBA00022692"/>
    </source>
</evidence>
<dbReference type="GO" id="GO:0033116">
    <property type="term" value="C:endoplasmic reticulum-Golgi intermediate compartment membrane"/>
    <property type="evidence" value="ECO:0007669"/>
    <property type="project" value="UniProtKB-SubCell"/>
</dbReference>
<dbReference type="EMBL" id="OA882077">
    <property type="protein sequence ID" value="CAD7272527.1"/>
    <property type="molecule type" value="Genomic_DNA"/>
</dbReference>
<evidence type="ECO:0000256" key="5">
    <source>
        <dbReference type="ARBA" id="ARBA00023136"/>
    </source>
</evidence>
<keyword evidence="3" id="KW-0812">Transmembrane</keyword>
<keyword evidence="9" id="KW-1185">Reference proteome</keyword>
<feature type="domain" description="Endoplasmic reticulum vesicle transporter N-terminal" evidence="7">
    <location>
        <begin position="36"/>
        <end position="124"/>
    </location>
</feature>
<dbReference type="GO" id="GO:0006888">
    <property type="term" value="P:endoplasmic reticulum to Golgi vesicle-mediated transport"/>
    <property type="evidence" value="ECO:0007669"/>
    <property type="project" value="TreeGrafter"/>
</dbReference>
<dbReference type="PANTHER" id="PTHR10984">
    <property type="entry name" value="ENDOPLASMIC RETICULUM-GOLGI INTERMEDIATE COMPARTMENT PROTEIN"/>
    <property type="match status" value="1"/>
</dbReference>
<name>A0A7R9G9B5_9CRUS</name>
<proteinExistence type="inferred from homology"/>
<evidence type="ECO:0008006" key="10">
    <source>
        <dbReference type="Google" id="ProtNLM"/>
    </source>
</evidence>
<dbReference type="GO" id="GO:0005783">
    <property type="term" value="C:endoplasmic reticulum"/>
    <property type="evidence" value="ECO:0007669"/>
    <property type="project" value="TreeGrafter"/>
</dbReference>
<dbReference type="EMBL" id="CAJPEX010000040">
    <property type="protein sequence ID" value="CAG0912679.1"/>
    <property type="molecule type" value="Genomic_DNA"/>
</dbReference>
<dbReference type="GO" id="GO:0006890">
    <property type="term" value="P:retrograde vesicle-mediated transport, Golgi to endoplasmic reticulum"/>
    <property type="evidence" value="ECO:0007669"/>
    <property type="project" value="TreeGrafter"/>
</dbReference>
<dbReference type="AlphaFoldDB" id="A0A7R9G9B5"/>
<dbReference type="InterPro" id="IPR012936">
    <property type="entry name" value="Erv_C"/>
</dbReference>
<dbReference type="GO" id="GO:0030134">
    <property type="term" value="C:COPII-coated ER to Golgi transport vesicle"/>
    <property type="evidence" value="ECO:0007669"/>
    <property type="project" value="TreeGrafter"/>
</dbReference>
<evidence type="ECO:0000259" key="7">
    <source>
        <dbReference type="Pfam" id="PF13850"/>
    </source>
</evidence>
<evidence type="ECO:0000313" key="8">
    <source>
        <dbReference type="EMBL" id="CAD7272527.1"/>
    </source>
</evidence>
<evidence type="ECO:0000256" key="2">
    <source>
        <dbReference type="ARBA" id="ARBA00005648"/>
    </source>
</evidence>
<keyword evidence="4" id="KW-1133">Transmembrane helix</keyword>
<evidence type="ECO:0000313" key="9">
    <source>
        <dbReference type="Proteomes" id="UP000678499"/>
    </source>
</evidence>
<evidence type="ECO:0000256" key="4">
    <source>
        <dbReference type="ARBA" id="ARBA00022989"/>
    </source>
</evidence>
<dbReference type="Pfam" id="PF07970">
    <property type="entry name" value="COPIIcoated_ERV"/>
    <property type="match status" value="1"/>
</dbReference>
<dbReference type="InterPro" id="IPR045888">
    <property type="entry name" value="Erv"/>
</dbReference>
<feature type="domain" description="Endoplasmic reticulum vesicle transporter C-terminal" evidence="6">
    <location>
        <begin position="187"/>
        <end position="355"/>
    </location>
</feature>